<evidence type="ECO:0000256" key="2">
    <source>
        <dbReference type="PROSITE-ProRule" id="PRU00497"/>
    </source>
</evidence>
<protein>
    <recommendedName>
        <fullName evidence="6">Cuticular protein</fullName>
    </recommendedName>
</protein>
<feature type="compositionally biased region" description="Polar residues" evidence="3">
    <location>
        <begin position="557"/>
        <end position="571"/>
    </location>
</feature>
<proteinExistence type="predicted"/>
<dbReference type="InterPro" id="IPR031311">
    <property type="entry name" value="CHIT_BIND_RR_consensus"/>
</dbReference>
<organism evidence="4 5">
    <name type="scientific">Bemisia tabaci</name>
    <name type="common">Sweetpotato whitefly</name>
    <name type="synonym">Aleurodes tabaci</name>
    <dbReference type="NCBI Taxonomy" id="7038"/>
    <lineage>
        <taxon>Eukaryota</taxon>
        <taxon>Metazoa</taxon>
        <taxon>Ecdysozoa</taxon>
        <taxon>Arthropoda</taxon>
        <taxon>Hexapoda</taxon>
        <taxon>Insecta</taxon>
        <taxon>Pterygota</taxon>
        <taxon>Neoptera</taxon>
        <taxon>Paraneoptera</taxon>
        <taxon>Hemiptera</taxon>
        <taxon>Sternorrhyncha</taxon>
        <taxon>Aleyrodoidea</taxon>
        <taxon>Aleyrodidae</taxon>
        <taxon>Aleyrodinae</taxon>
        <taxon>Bemisia</taxon>
    </lineage>
</organism>
<evidence type="ECO:0000313" key="4">
    <source>
        <dbReference type="EMBL" id="CAH0393937.1"/>
    </source>
</evidence>
<dbReference type="Pfam" id="PF00379">
    <property type="entry name" value="Chitin_bind_4"/>
    <property type="match status" value="1"/>
</dbReference>
<feature type="compositionally biased region" description="Low complexity" evidence="3">
    <location>
        <begin position="502"/>
        <end position="511"/>
    </location>
</feature>
<feature type="region of interest" description="Disordered" evidence="3">
    <location>
        <begin position="729"/>
        <end position="759"/>
    </location>
</feature>
<dbReference type="PANTHER" id="PTHR12236:SF79">
    <property type="entry name" value="CUTICULAR PROTEIN 50CB-RELATED"/>
    <property type="match status" value="1"/>
</dbReference>
<name>A0A9P0ALK6_BEMTA</name>
<feature type="region of interest" description="Disordered" evidence="3">
    <location>
        <begin position="491"/>
        <end position="525"/>
    </location>
</feature>
<feature type="region of interest" description="Disordered" evidence="3">
    <location>
        <begin position="1"/>
        <end position="29"/>
    </location>
</feature>
<dbReference type="InterPro" id="IPR051217">
    <property type="entry name" value="Insect_Cuticle_Struc_Prot"/>
</dbReference>
<dbReference type="GO" id="GO:0042302">
    <property type="term" value="F:structural constituent of cuticle"/>
    <property type="evidence" value="ECO:0007669"/>
    <property type="project" value="UniProtKB-UniRule"/>
</dbReference>
<feature type="region of interest" description="Disordered" evidence="3">
    <location>
        <begin position="957"/>
        <end position="1032"/>
    </location>
</feature>
<reference evidence="4" key="1">
    <citation type="submission" date="2021-12" db="EMBL/GenBank/DDBJ databases">
        <authorList>
            <person name="King R."/>
        </authorList>
    </citation>
    <scope>NUCLEOTIDE SEQUENCE</scope>
</reference>
<keyword evidence="5" id="KW-1185">Reference proteome</keyword>
<feature type="region of interest" description="Disordered" evidence="3">
    <location>
        <begin position="557"/>
        <end position="585"/>
    </location>
</feature>
<evidence type="ECO:0000313" key="5">
    <source>
        <dbReference type="Proteomes" id="UP001152759"/>
    </source>
</evidence>
<dbReference type="PRINTS" id="PR00947">
    <property type="entry name" value="CUTICLE"/>
</dbReference>
<dbReference type="EMBL" id="OU963868">
    <property type="protein sequence ID" value="CAH0393937.1"/>
    <property type="molecule type" value="Genomic_DNA"/>
</dbReference>
<evidence type="ECO:0000256" key="3">
    <source>
        <dbReference type="SAM" id="MobiDB-lite"/>
    </source>
</evidence>
<sequence>MPEETGSEKKSVEEEWASHNDRDHNLYDLPRDPLNIGPRHAVPARPAPLMFVRRTPRGRVSVPPAGFPVPTPRGVATGPGGGSVFRPSLGLARVFPVALRRAVASRLSAPCPSGRFVFLRFRGARCSSDRSVGRFLVTVTSYLPVRPPGSWFRLRTGPTVPTSDKGGYRDPAIRGGAGALRTFLGNSFLRPPRRSIGAAFLPCGPFIRCAFGGAGLRTALAGGGGGGRRESLRVGVAATLMVYSETTTGARSPFCCVYGTSVSTATVPIVRVLRCCRIFLSGRRVLFVYCGNGKFRNCSHMFFLSFYFYVIHMEFPSPTVWCSVGNIEGPSTYEFGYDLEDRKTFNIQHRKEERHPNGTVTGSYGLLEPDGSIRMVHYIADEHGYRALVEKADNNSTKSIDAAGIEDKLEPIKHLSDEDLIHIPKSPLLISAIDSLNQAASSLHEIHARPSSHPYHGRNASDFYIFIPDKILVRREVDGKTVTEEIHTGMDTTRSIAKRSVESSASSSSSSFARGKIDLPPNSPLHKKDLEFLLDQDDPHFRRKRQLTGTNGQYVTVQQEGNGAPPQTLTYNNQQNAPPPPQQEGFYEKIAPKIQDFTQNLASQWANYASNQQPLQPVLNSLPQPSGQPYVLNVPADYTKQTYRYPLNEPPPQGGPQGGPQGVPQGIPQVVPQGEYAAPQNQQFQAAPPVNGQYNQPYVPPQVNYQLNNQPYNLVPNQQYPTQYPAAPMNIEINGAPAGPDPQYNQYPPPEPPEEEQYQNNNQQVVLPQGYGQYNGPPIQTNQAVTEPTFNIPPSIPTSYTGPVNIPDMPPTGNPIIPPAAYPTATPNTPPMNYNNLNGPINEHLNSIDSPGVNQLSVQHFNHPYGVNIAPYVKVVPQEVDPNQYNLFNRPTGKQTGPSSPRPLPTDSEYYTNYYGDPYDPLDTNALKKQRMYVEPDVNRHTPGYQGGRRPYDIVQTGQSRYLPPGNLPPGPIPYASAPVPADSGQQPSSPAPTVVSSPSPPPPSPSPSLPPPSPSSEPKTRIIYYDDKIKA</sequence>
<feature type="region of interest" description="Disordered" evidence="3">
    <location>
        <begin position="643"/>
        <end position="669"/>
    </location>
</feature>
<dbReference type="PANTHER" id="PTHR12236">
    <property type="entry name" value="STRUCTURAL CONTITUENT OF CUTICLE"/>
    <property type="match status" value="1"/>
</dbReference>
<gene>
    <name evidence="4" type="ORF">BEMITA_LOCUS12288</name>
</gene>
<feature type="compositionally biased region" description="Basic and acidic residues" evidence="3">
    <location>
        <begin position="1019"/>
        <end position="1032"/>
    </location>
</feature>
<dbReference type="Proteomes" id="UP001152759">
    <property type="component" value="Chromosome 7"/>
</dbReference>
<evidence type="ECO:0008006" key="6">
    <source>
        <dbReference type="Google" id="ProtNLM"/>
    </source>
</evidence>
<dbReference type="PROSITE" id="PS51155">
    <property type="entry name" value="CHIT_BIND_RR_2"/>
    <property type="match status" value="1"/>
</dbReference>
<accession>A0A9P0ALK6</accession>
<feature type="compositionally biased region" description="Polar residues" evidence="3">
    <location>
        <begin position="884"/>
        <end position="899"/>
    </location>
</feature>
<feature type="region of interest" description="Disordered" evidence="3">
    <location>
        <begin position="884"/>
        <end position="910"/>
    </location>
</feature>
<dbReference type="GO" id="GO:0031012">
    <property type="term" value="C:extracellular matrix"/>
    <property type="evidence" value="ECO:0007669"/>
    <property type="project" value="TreeGrafter"/>
</dbReference>
<dbReference type="AlphaFoldDB" id="A0A9P0ALK6"/>
<keyword evidence="1 2" id="KW-0193">Cuticle</keyword>
<evidence type="ECO:0000256" key="1">
    <source>
        <dbReference type="ARBA" id="ARBA00022460"/>
    </source>
</evidence>
<dbReference type="GO" id="GO:0005615">
    <property type="term" value="C:extracellular space"/>
    <property type="evidence" value="ECO:0007669"/>
    <property type="project" value="TreeGrafter"/>
</dbReference>
<feature type="compositionally biased region" description="Pro residues" evidence="3">
    <location>
        <begin position="999"/>
        <end position="1016"/>
    </location>
</feature>
<feature type="compositionally biased region" description="Low complexity" evidence="3">
    <location>
        <begin position="988"/>
        <end position="998"/>
    </location>
</feature>
<dbReference type="PROSITE" id="PS00233">
    <property type="entry name" value="CHIT_BIND_RR_1"/>
    <property type="match status" value="1"/>
</dbReference>
<dbReference type="InterPro" id="IPR000618">
    <property type="entry name" value="Insect_cuticle"/>
</dbReference>